<evidence type="ECO:0000256" key="6">
    <source>
        <dbReference type="ARBA" id="ARBA00023136"/>
    </source>
</evidence>
<feature type="region of interest" description="Disordered" evidence="7">
    <location>
        <begin position="1"/>
        <end position="35"/>
    </location>
</feature>
<dbReference type="RefSeq" id="WP_378325264.1">
    <property type="nucleotide sequence ID" value="NZ_JBHTGP010000018.1"/>
</dbReference>
<dbReference type="SMART" id="SM00382">
    <property type="entry name" value="AAA"/>
    <property type="match status" value="1"/>
</dbReference>
<evidence type="ECO:0000256" key="5">
    <source>
        <dbReference type="ARBA" id="ARBA00022989"/>
    </source>
</evidence>
<keyword evidence="2 8" id="KW-0812">Transmembrane</keyword>
<evidence type="ECO:0000256" key="4">
    <source>
        <dbReference type="ARBA" id="ARBA00022840"/>
    </source>
</evidence>
<dbReference type="InterPro" id="IPR011527">
    <property type="entry name" value="ABC1_TM_dom"/>
</dbReference>
<feature type="transmembrane region" description="Helical" evidence="8">
    <location>
        <begin position="93"/>
        <end position="115"/>
    </location>
</feature>
<dbReference type="PROSITE" id="PS50929">
    <property type="entry name" value="ABC_TM1F"/>
    <property type="match status" value="1"/>
</dbReference>
<dbReference type="PROSITE" id="PS50893">
    <property type="entry name" value="ABC_TRANSPORTER_2"/>
    <property type="match status" value="1"/>
</dbReference>
<feature type="transmembrane region" description="Helical" evidence="8">
    <location>
        <begin position="286"/>
        <end position="305"/>
    </location>
</feature>
<dbReference type="Pfam" id="PF00005">
    <property type="entry name" value="ABC_tran"/>
    <property type="match status" value="1"/>
</dbReference>
<dbReference type="EMBL" id="JBHTGP010000018">
    <property type="protein sequence ID" value="MFD0690482.1"/>
    <property type="molecule type" value="Genomic_DNA"/>
</dbReference>
<dbReference type="InterPro" id="IPR036640">
    <property type="entry name" value="ABC1_TM_sf"/>
</dbReference>
<dbReference type="InterPro" id="IPR003593">
    <property type="entry name" value="AAA+_ATPase"/>
</dbReference>
<feature type="compositionally biased region" description="Low complexity" evidence="7">
    <location>
        <begin position="1"/>
        <end position="25"/>
    </location>
</feature>
<dbReference type="SUPFAM" id="SSF90123">
    <property type="entry name" value="ABC transporter transmembrane region"/>
    <property type="match status" value="1"/>
</dbReference>
<dbReference type="PANTHER" id="PTHR43394">
    <property type="entry name" value="ATP-DEPENDENT PERMEASE MDL1, MITOCHONDRIAL"/>
    <property type="match status" value="1"/>
</dbReference>
<organism evidence="11 12">
    <name type="scientific">Actinomadura fibrosa</name>
    <dbReference type="NCBI Taxonomy" id="111802"/>
    <lineage>
        <taxon>Bacteria</taxon>
        <taxon>Bacillati</taxon>
        <taxon>Actinomycetota</taxon>
        <taxon>Actinomycetes</taxon>
        <taxon>Streptosporangiales</taxon>
        <taxon>Thermomonosporaceae</taxon>
        <taxon>Actinomadura</taxon>
    </lineage>
</organism>
<keyword evidence="4 11" id="KW-0067">ATP-binding</keyword>
<keyword evidence="6 8" id="KW-0472">Membrane</keyword>
<name>A0ABW2XVV4_9ACTN</name>
<comment type="subcellular location">
    <subcellularLocation>
        <location evidence="1">Cell membrane</location>
        <topology evidence="1">Multi-pass membrane protein</topology>
    </subcellularLocation>
</comment>
<protein>
    <submittedName>
        <fullName evidence="11">ABC transporter ATP-binding protein</fullName>
    </submittedName>
</protein>
<evidence type="ECO:0000313" key="12">
    <source>
        <dbReference type="Proteomes" id="UP001597063"/>
    </source>
</evidence>
<dbReference type="GO" id="GO:0005524">
    <property type="term" value="F:ATP binding"/>
    <property type="evidence" value="ECO:0007669"/>
    <property type="project" value="UniProtKB-KW"/>
</dbReference>
<keyword evidence="3" id="KW-0547">Nucleotide-binding</keyword>
<keyword evidence="12" id="KW-1185">Reference proteome</keyword>
<evidence type="ECO:0000256" key="2">
    <source>
        <dbReference type="ARBA" id="ARBA00022692"/>
    </source>
</evidence>
<evidence type="ECO:0000259" key="10">
    <source>
        <dbReference type="PROSITE" id="PS50929"/>
    </source>
</evidence>
<dbReference type="Gene3D" id="3.40.50.300">
    <property type="entry name" value="P-loop containing nucleotide triphosphate hydrolases"/>
    <property type="match status" value="1"/>
</dbReference>
<feature type="domain" description="ABC transporter" evidence="9">
    <location>
        <begin position="376"/>
        <end position="626"/>
    </location>
</feature>
<dbReference type="Proteomes" id="UP001597063">
    <property type="component" value="Unassembled WGS sequence"/>
</dbReference>
<reference evidence="12" key="1">
    <citation type="journal article" date="2019" name="Int. J. Syst. Evol. Microbiol.">
        <title>The Global Catalogue of Microorganisms (GCM) 10K type strain sequencing project: providing services to taxonomists for standard genome sequencing and annotation.</title>
        <authorList>
            <consortium name="The Broad Institute Genomics Platform"/>
            <consortium name="The Broad Institute Genome Sequencing Center for Infectious Disease"/>
            <person name="Wu L."/>
            <person name="Ma J."/>
        </authorList>
    </citation>
    <scope>NUCLEOTIDE SEQUENCE [LARGE SCALE GENOMIC DNA]</scope>
    <source>
        <strain evidence="12">JCM 9371</strain>
    </source>
</reference>
<dbReference type="Gene3D" id="1.20.1560.10">
    <property type="entry name" value="ABC transporter type 1, transmembrane domain"/>
    <property type="match status" value="1"/>
</dbReference>
<evidence type="ECO:0000256" key="1">
    <source>
        <dbReference type="ARBA" id="ARBA00004651"/>
    </source>
</evidence>
<dbReference type="PROSITE" id="PS00211">
    <property type="entry name" value="ABC_TRANSPORTER_1"/>
    <property type="match status" value="1"/>
</dbReference>
<evidence type="ECO:0000256" key="3">
    <source>
        <dbReference type="ARBA" id="ARBA00022741"/>
    </source>
</evidence>
<keyword evidence="5 8" id="KW-1133">Transmembrane helix</keyword>
<evidence type="ECO:0000256" key="7">
    <source>
        <dbReference type="SAM" id="MobiDB-lite"/>
    </source>
</evidence>
<feature type="transmembrane region" description="Helical" evidence="8">
    <location>
        <begin position="317"/>
        <end position="341"/>
    </location>
</feature>
<feature type="transmembrane region" description="Helical" evidence="8">
    <location>
        <begin position="184"/>
        <end position="210"/>
    </location>
</feature>
<accession>A0ABW2XVV4</accession>
<gene>
    <name evidence="11" type="ORF">ACFQZM_38760</name>
</gene>
<dbReference type="InterPro" id="IPR027417">
    <property type="entry name" value="P-loop_NTPase"/>
</dbReference>
<feature type="domain" description="ABC transmembrane type-1" evidence="10">
    <location>
        <begin position="64"/>
        <end position="343"/>
    </location>
</feature>
<evidence type="ECO:0000259" key="9">
    <source>
        <dbReference type="PROSITE" id="PS50893"/>
    </source>
</evidence>
<dbReference type="InterPro" id="IPR003439">
    <property type="entry name" value="ABC_transporter-like_ATP-bd"/>
</dbReference>
<comment type="caution">
    <text evidence="11">The sequence shown here is derived from an EMBL/GenBank/DDBJ whole genome shotgun (WGS) entry which is preliminary data.</text>
</comment>
<dbReference type="SUPFAM" id="SSF52540">
    <property type="entry name" value="P-loop containing nucleoside triphosphate hydrolases"/>
    <property type="match status" value="1"/>
</dbReference>
<feature type="transmembrane region" description="Helical" evidence="8">
    <location>
        <begin position="60"/>
        <end position="81"/>
    </location>
</feature>
<evidence type="ECO:0000313" key="11">
    <source>
        <dbReference type="EMBL" id="MFD0690482.1"/>
    </source>
</evidence>
<dbReference type="PANTHER" id="PTHR43394:SF1">
    <property type="entry name" value="ATP-BINDING CASSETTE SUB-FAMILY B MEMBER 10, MITOCHONDRIAL"/>
    <property type="match status" value="1"/>
</dbReference>
<dbReference type="InterPro" id="IPR017871">
    <property type="entry name" value="ABC_transporter-like_CS"/>
</dbReference>
<dbReference type="InterPro" id="IPR039421">
    <property type="entry name" value="Type_1_exporter"/>
</dbReference>
<proteinExistence type="predicted"/>
<sequence>MTGAEADAPPDTPPGAEADAEAGAPPGVPGRRDRRFGGRDTAAAAVYALSLAVRAAPGAVAGYLLATLAAAGAPIGTAWLTKLVIDRLAAPHGAVAGPAAGLAAAGLAAAALPAVGRYLSAQAGRAAGVAATDRLFAAAGTQVGLRRFEDPAFLDRLRLAQEGCGSTTELVAGVGGALQGGLSLAGFVGSLLVLSPAMTALVLLAALPALAAELLLSRRRAAVQWENEQTHRREFFYSRLLTGVEAATEIRLFGTGAFLRARMMAERHRANDAERRMDRRELATQGGLTALSAAVAGAGLWWAVTAARDGSLSVGDVAMFVAAVAGVQGALDMLVSAIASVHGRLLAFTHYAAIVRAEPDLPRAEDGDAPPLRAGIELRDVWFRYSDDHPWVLSGIDLVIPEGRSVALVGLNGAGKSTLVKLLCRMYDPTRGQILWDGVDLRDIPPERLRDRISAVFQEHMHYDMTAAENIALGDLTALDEPERIRWAARRAGVHDRLAGLPRGYDTLLTRMFFSEADRDDPDTGVVLSGGQWQRLALARAFVRDGRDLMILDEPSSGLDPEAEHEVHARMREYREGRTSLLISHRLNAVREADLIAVLDGGRIAERGTHEALLAADGTYARLFRLQAAGYQTAQ</sequence>
<evidence type="ECO:0000256" key="8">
    <source>
        <dbReference type="SAM" id="Phobius"/>
    </source>
</evidence>